<evidence type="ECO:0000256" key="5">
    <source>
        <dbReference type="SAM" id="MobiDB-lite"/>
    </source>
</evidence>
<dbReference type="AlphaFoldDB" id="A0AAQ3L9F5"/>
<dbReference type="PANTHER" id="PTHR47255:SF4">
    <property type="entry name" value="GATA ZINC FINGER DOMAIN-CONTAINING PROTEIN 12"/>
    <property type="match status" value="1"/>
</dbReference>
<gene>
    <name evidence="7" type="ORF">Cni_G28349</name>
</gene>
<evidence type="ECO:0000313" key="8">
    <source>
        <dbReference type="Proteomes" id="UP001327560"/>
    </source>
</evidence>
<dbReference type="PANTHER" id="PTHR47255">
    <property type="entry name" value="GATA TRANSCRIPTION FACTOR 22-RELATED"/>
    <property type="match status" value="1"/>
</dbReference>
<protein>
    <submittedName>
        <fullName evidence="7">GATA transcription factor 4-like</fullName>
    </submittedName>
</protein>
<proteinExistence type="predicted"/>
<dbReference type="Pfam" id="PF00320">
    <property type="entry name" value="GATA"/>
    <property type="match status" value="1"/>
</dbReference>
<evidence type="ECO:0000259" key="6">
    <source>
        <dbReference type="PROSITE" id="PS50114"/>
    </source>
</evidence>
<keyword evidence="3" id="KW-0862">Zinc</keyword>
<dbReference type="GO" id="GO:0043565">
    <property type="term" value="F:sequence-specific DNA binding"/>
    <property type="evidence" value="ECO:0007669"/>
    <property type="project" value="InterPro"/>
</dbReference>
<dbReference type="SUPFAM" id="SSF57716">
    <property type="entry name" value="Glucocorticoid receptor-like (DNA-binding domain)"/>
    <property type="match status" value="1"/>
</dbReference>
<feature type="compositionally biased region" description="Low complexity" evidence="5">
    <location>
        <begin position="1"/>
        <end position="19"/>
    </location>
</feature>
<dbReference type="InterPro" id="IPR052138">
    <property type="entry name" value="GATA_ZnFinger_Domain"/>
</dbReference>
<keyword evidence="2 4" id="KW-0863">Zinc-finger</keyword>
<dbReference type="PROSITE" id="PS50114">
    <property type="entry name" value="GATA_ZN_FINGER_2"/>
    <property type="match status" value="1"/>
</dbReference>
<dbReference type="Gene3D" id="3.30.50.10">
    <property type="entry name" value="Erythroid Transcription Factor GATA-1, subunit A"/>
    <property type="match status" value="1"/>
</dbReference>
<reference evidence="7 8" key="1">
    <citation type="submission" date="2023-10" db="EMBL/GenBank/DDBJ databases">
        <title>Chromosome-scale genome assembly provides insights into flower coloration mechanisms of Canna indica.</title>
        <authorList>
            <person name="Li C."/>
        </authorList>
    </citation>
    <scope>NUCLEOTIDE SEQUENCE [LARGE SCALE GENOMIC DNA]</scope>
    <source>
        <tissue evidence="7">Flower</tissue>
    </source>
</reference>
<name>A0AAQ3L9F5_9LILI</name>
<keyword evidence="1" id="KW-0479">Metal-binding</keyword>
<organism evidence="7 8">
    <name type="scientific">Canna indica</name>
    <name type="common">Indian-shot</name>
    <dbReference type="NCBI Taxonomy" id="4628"/>
    <lineage>
        <taxon>Eukaryota</taxon>
        <taxon>Viridiplantae</taxon>
        <taxon>Streptophyta</taxon>
        <taxon>Embryophyta</taxon>
        <taxon>Tracheophyta</taxon>
        <taxon>Spermatophyta</taxon>
        <taxon>Magnoliopsida</taxon>
        <taxon>Liliopsida</taxon>
        <taxon>Zingiberales</taxon>
        <taxon>Cannaceae</taxon>
        <taxon>Canna</taxon>
    </lineage>
</organism>
<dbReference type="GO" id="GO:0008270">
    <property type="term" value="F:zinc ion binding"/>
    <property type="evidence" value="ECO:0007669"/>
    <property type="project" value="UniProtKB-KW"/>
</dbReference>
<keyword evidence="8" id="KW-1185">Reference proteome</keyword>
<sequence length="117" mass="12671">MAQNRSHSCSSASLSTSTSKAKRDFLGHTEESNYGTLWVDVSLSLRPPVNPITRKCSACGETRTPLWRNGPNGPKSLCNACGIRYRKEAMKINTNLTLAPPDHVVQFSSPQGKGGIP</sequence>
<evidence type="ECO:0000256" key="2">
    <source>
        <dbReference type="ARBA" id="ARBA00022771"/>
    </source>
</evidence>
<feature type="region of interest" description="Disordered" evidence="5">
    <location>
        <begin position="1"/>
        <end position="21"/>
    </location>
</feature>
<dbReference type="Proteomes" id="UP001327560">
    <property type="component" value="Chromosome 9"/>
</dbReference>
<dbReference type="InterPro" id="IPR013088">
    <property type="entry name" value="Znf_NHR/GATA"/>
</dbReference>
<dbReference type="SMART" id="SM00401">
    <property type="entry name" value="ZnF_GATA"/>
    <property type="match status" value="1"/>
</dbReference>
<dbReference type="CDD" id="cd00202">
    <property type="entry name" value="ZnF_GATA"/>
    <property type="match status" value="1"/>
</dbReference>
<evidence type="ECO:0000256" key="4">
    <source>
        <dbReference type="PROSITE-ProRule" id="PRU00094"/>
    </source>
</evidence>
<feature type="domain" description="GATA-type" evidence="6">
    <location>
        <begin position="54"/>
        <end position="86"/>
    </location>
</feature>
<evidence type="ECO:0000256" key="1">
    <source>
        <dbReference type="ARBA" id="ARBA00022723"/>
    </source>
</evidence>
<dbReference type="EMBL" id="CP136898">
    <property type="protein sequence ID" value="WOL19547.1"/>
    <property type="molecule type" value="Genomic_DNA"/>
</dbReference>
<dbReference type="InterPro" id="IPR000679">
    <property type="entry name" value="Znf_GATA"/>
</dbReference>
<evidence type="ECO:0000256" key="3">
    <source>
        <dbReference type="ARBA" id="ARBA00022833"/>
    </source>
</evidence>
<evidence type="ECO:0000313" key="7">
    <source>
        <dbReference type="EMBL" id="WOL19547.1"/>
    </source>
</evidence>
<dbReference type="GO" id="GO:0006355">
    <property type="term" value="P:regulation of DNA-templated transcription"/>
    <property type="evidence" value="ECO:0007669"/>
    <property type="project" value="InterPro"/>
</dbReference>
<accession>A0AAQ3L9F5</accession>